<name>A0A1H6YHA2_9PSED</name>
<gene>
    <name evidence="4" type="ORF">SAMN05216201_10810</name>
</gene>
<reference evidence="5" key="1">
    <citation type="submission" date="2016-10" db="EMBL/GenBank/DDBJ databases">
        <authorList>
            <person name="Varghese N."/>
            <person name="Submissions S."/>
        </authorList>
    </citation>
    <scope>NUCLEOTIDE SEQUENCE [LARGE SCALE GENOMIC DNA]</scope>
    <source>
        <strain evidence="5">LMG 25967</strain>
    </source>
</reference>
<proteinExistence type="predicted"/>
<feature type="region of interest" description="Disordered" evidence="2">
    <location>
        <begin position="152"/>
        <end position="171"/>
    </location>
</feature>
<accession>A0A1H6YHA2</accession>
<keyword evidence="5" id="KW-1185">Reference proteome</keyword>
<evidence type="ECO:0000313" key="4">
    <source>
        <dbReference type="EMBL" id="SEJ39214.1"/>
    </source>
</evidence>
<dbReference type="EMBL" id="FNZE01000008">
    <property type="protein sequence ID" value="SEJ39214.1"/>
    <property type="molecule type" value="Genomic_DNA"/>
</dbReference>
<feature type="transmembrane region" description="Helical" evidence="3">
    <location>
        <begin position="12"/>
        <end position="33"/>
    </location>
</feature>
<evidence type="ECO:0000256" key="2">
    <source>
        <dbReference type="SAM" id="MobiDB-lite"/>
    </source>
</evidence>
<evidence type="ECO:0000313" key="5">
    <source>
        <dbReference type="Proteomes" id="UP000242930"/>
    </source>
</evidence>
<keyword evidence="3" id="KW-0812">Transmembrane</keyword>
<keyword evidence="1" id="KW-0175">Coiled coil</keyword>
<organism evidence="4 5">
    <name type="scientific">Pseudomonas linyingensis</name>
    <dbReference type="NCBI Taxonomy" id="915471"/>
    <lineage>
        <taxon>Bacteria</taxon>
        <taxon>Pseudomonadati</taxon>
        <taxon>Pseudomonadota</taxon>
        <taxon>Gammaproteobacteria</taxon>
        <taxon>Pseudomonadales</taxon>
        <taxon>Pseudomonadaceae</taxon>
        <taxon>Pseudomonas</taxon>
    </lineage>
</organism>
<dbReference type="STRING" id="915471.SAMN05216201_10810"/>
<protein>
    <submittedName>
        <fullName evidence="4">Uncharacterized protein</fullName>
    </submittedName>
</protein>
<evidence type="ECO:0000256" key="3">
    <source>
        <dbReference type="SAM" id="Phobius"/>
    </source>
</evidence>
<dbReference type="AlphaFoldDB" id="A0A1H6YHA2"/>
<keyword evidence="3" id="KW-0472">Membrane</keyword>
<feature type="coiled-coil region" evidence="1">
    <location>
        <begin position="88"/>
        <end position="115"/>
    </location>
</feature>
<keyword evidence="3" id="KW-1133">Transmembrane helix</keyword>
<evidence type="ECO:0000256" key="1">
    <source>
        <dbReference type="SAM" id="Coils"/>
    </source>
</evidence>
<dbReference type="Proteomes" id="UP000242930">
    <property type="component" value="Unassembled WGS sequence"/>
</dbReference>
<sequence>MSAKSDQVFQLSLTEIAFMIAFILMFLLGFHLYKTTQESKSVSERLAAVEGVEQKTADLNNAAQVLAQAIAANTALNPDEVISKLIAESAAKTEVERLERLLEDQDRQITALAEIQKAVDQVPADRKDAKIREEVQASLLLAAEVRKHLEEETQAAGQAEEQSDASSVAEKAAESIRELAKIEELLAAKEGSAETPGEPAEKPSDKVAEIIKRVQEHAAQMGGGKSPEAVKKENADLRGQIAFLHNKLSAKGGIDYPPCWAVEQTGKIQMLLSVELRENDLSVAKAWPASREQDAMALPGIQAVLAKPVTTYAEFIRDTQAIADLSRTLNCRYYVRLKSTIADAVQSDRRRLTIEDSFYKYEVRR</sequence>